<dbReference type="NCBIfam" id="TIGR02195">
    <property type="entry name" value="heptsyl_trn_II"/>
    <property type="match status" value="1"/>
</dbReference>
<dbReference type="SUPFAM" id="SSF53756">
    <property type="entry name" value="UDP-Glycosyltransferase/glycogen phosphorylase"/>
    <property type="match status" value="1"/>
</dbReference>
<accession>A0A642A6J4</accession>
<dbReference type="EC" id="2.4.99.24" evidence="4"/>
<dbReference type="PANTHER" id="PTHR30160:SF1">
    <property type="entry name" value="LIPOPOLYSACCHARIDE 1,2-N-ACETYLGLUCOSAMINETRANSFERASE-RELATED"/>
    <property type="match status" value="1"/>
</dbReference>
<dbReference type="AlphaFoldDB" id="A0A642A6J4"/>
<dbReference type="Pfam" id="PF01075">
    <property type="entry name" value="Glyco_transf_9"/>
    <property type="match status" value="1"/>
</dbReference>
<evidence type="ECO:0000256" key="1">
    <source>
        <dbReference type="ARBA" id="ARBA00022676"/>
    </source>
</evidence>
<keyword evidence="2 6" id="KW-0808">Transferase</keyword>
<protein>
    <recommendedName>
        <fullName evidence="4">lipopolysaccharide heptosyltransferase II</fullName>
        <ecNumber evidence="4">2.4.99.24</ecNumber>
    </recommendedName>
</protein>
<name>A0A642A6J4_BACOV</name>
<organism evidence="6">
    <name type="scientific">Bacteroides ovatus</name>
    <dbReference type="NCBI Taxonomy" id="28116"/>
    <lineage>
        <taxon>Bacteria</taxon>
        <taxon>Pseudomonadati</taxon>
        <taxon>Bacteroidota</taxon>
        <taxon>Bacteroidia</taxon>
        <taxon>Bacteroidales</taxon>
        <taxon>Bacteroidaceae</taxon>
        <taxon>Bacteroides</taxon>
    </lineage>
</organism>
<dbReference type="PANTHER" id="PTHR30160">
    <property type="entry name" value="TETRAACYLDISACCHARIDE 4'-KINASE-RELATED"/>
    <property type="match status" value="1"/>
</dbReference>
<dbReference type="InterPro" id="IPR051199">
    <property type="entry name" value="LPS_LOS_Heptosyltrfase"/>
</dbReference>
<evidence type="ECO:0000256" key="3">
    <source>
        <dbReference type="ARBA" id="ARBA00043995"/>
    </source>
</evidence>
<comment type="caution">
    <text evidence="6">The sequence shown here is derived from an EMBL/GenBank/DDBJ whole genome shotgun (WGS) entry which is preliminary data.</text>
</comment>
<evidence type="ECO:0000313" key="6">
    <source>
        <dbReference type="EMBL" id="KAA4559577.1"/>
    </source>
</evidence>
<dbReference type="Gene3D" id="3.40.50.2000">
    <property type="entry name" value="Glycogen Phosphorylase B"/>
    <property type="match status" value="2"/>
</dbReference>
<proteinExistence type="inferred from homology"/>
<sequence>MEYKNILLIKMSSLGDILHTLPFAAALRQRFPKAKITWLVHPQFAGFVPDPPVIDEIIYFDKVKFNKMNLLAKLAYFVEMRRLLHSKKFDLVIDMQGLFKSAVLAAISGCSNRIGYCEMREGSGLVSKAVCGSHSRDHVIERYLDVARYLGAEVREIMFPLPDLSKETVSVQEKLQKNELQGEYIVVVPGARWKTKEWPAEHYASLIKMIIADGCSVVLAGGPDDTAKGEKITELAGQPMQLINLIGQTSLRELAALIKGCKLFISADTGPLHFAAALKKPLIAMYGPTKADRTGPYGSDDATVILSTAACAGCLKKECDDWYCMYDITPEMVYAVYIEKSRRL</sequence>
<dbReference type="GO" id="GO:0008713">
    <property type="term" value="F:ADP-heptose-lipopolysaccharide heptosyltransferase activity"/>
    <property type="evidence" value="ECO:0007669"/>
    <property type="project" value="UniProtKB-EC"/>
</dbReference>
<reference evidence="6" key="1">
    <citation type="journal article" date="2019" name="Nat. Med.">
        <title>A library of human gut bacterial isolates paired with longitudinal multiomics data enables mechanistic microbiome research.</title>
        <authorList>
            <person name="Poyet M."/>
            <person name="Groussin M."/>
            <person name="Gibbons S.M."/>
            <person name="Avila-Pacheco J."/>
            <person name="Jiang X."/>
            <person name="Kearney S.M."/>
            <person name="Perrotta A.R."/>
            <person name="Berdy B."/>
            <person name="Zhao S."/>
            <person name="Lieberman T.D."/>
            <person name="Swanson P.K."/>
            <person name="Smith M."/>
            <person name="Roesemann S."/>
            <person name="Alexander J.E."/>
            <person name="Rich S.A."/>
            <person name="Livny J."/>
            <person name="Vlamakis H."/>
            <person name="Clish C."/>
            <person name="Bullock K."/>
            <person name="Deik A."/>
            <person name="Scott J."/>
            <person name="Pierce K.A."/>
            <person name="Xavier R.J."/>
            <person name="Alm E.J."/>
        </authorList>
    </citation>
    <scope>NUCLEOTIDE SEQUENCE</scope>
    <source>
        <strain evidence="6">BIOML-A32</strain>
    </source>
</reference>
<dbReference type="GO" id="GO:0005829">
    <property type="term" value="C:cytosol"/>
    <property type="evidence" value="ECO:0007669"/>
    <property type="project" value="TreeGrafter"/>
</dbReference>
<dbReference type="EMBL" id="VWGG01000120">
    <property type="protein sequence ID" value="KAA4559577.1"/>
    <property type="molecule type" value="Genomic_DNA"/>
</dbReference>
<comment type="similarity">
    <text evidence="3">Belongs to the glycosyltransferase 9 family.</text>
</comment>
<dbReference type="GO" id="GO:0009244">
    <property type="term" value="P:lipopolysaccharide core region biosynthetic process"/>
    <property type="evidence" value="ECO:0007669"/>
    <property type="project" value="TreeGrafter"/>
</dbReference>
<dbReference type="InterPro" id="IPR011910">
    <property type="entry name" value="RfaF"/>
</dbReference>
<gene>
    <name evidence="6" type="primary">waaF</name>
    <name evidence="6" type="ORF">F3B65_27415</name>
</gene>
<evidence type="ECO:0000256" key="2">
    <source>
        <dbReference type="ARBA" id="ARBA00022679"/>
    </source>
</evidence>
<dbReference type="CDD" id="cd03789">
    <property type="entry name" value="GT9_LPS_heptosyltransferase"/>
    <property type="match status" value="1"/>
</dbReference>
<evidence type="ECO:0000256" key="4">
    <source>
        <dbReference type="ARBA" id="ARBA00044042"/>
    </source>
</evidence>
<comment type="catalytic activity">
    <reaction evidence="5">
        <text>an L-alpha-D-Hep-(1-&gt;5)-[alpha-Kdo-(2-&gt;4)]-alpha-Kdo-(2-&gt;6)-lipid A + ADP-L-glycero-beta-D-manno-heptose = an L-alpha-D-Hep-(1-&gt;3)-L-alpha-D-Hep-(1-&gt;5)-[alpha-Kdo-(2-&gt;4)]-alpha-Kdo-(2-&gt;6)-lipid A + ADP + H(+)</text>
        <dbReference type="Rhea" id="RHEA:74071"/>
        <dbReference type="ChEBI" id="CHEBI:15378"/>
        <dbReference type="ChEBI" id="CHEBI:61506"/>
        <dbReference type="ChEBI" id="CHEBI:193068"/>
        <dbReference type="ChEBI" id="CHEBI:193069"/>
        <dbReference type="ChEBI" id="CHEBI:456216"/>
        <dbReference type="EC" id="2.4.99.24"/>
    </reaction>
</comment>
<dbReference type="InterPro" id="IPR002201">
    <property type="entry name" value="Glyco_trans_9"/>
</dbReference>
<evidence type="ECO:0000256" key="5">
    <source>
        <dbReference type="ARBA" id="ARBA00047503"/>
    </source>
</evidence>
<keyword evidence="1" id="KW-0328">Glycosyltransferase</keyword>